<dbReference type="GO" id="GO:0016740">
    <property type="term" value="F:transferase activity"/>
    <property type="evidence" value="ECO:0007669"/>
    <property type="project" value="UniProtKB-KW"/>
</dbReference>
<dbReference type="EMBL" id="PHAH01000025">
    <property type="protein sequence ID" value="PKM88069.1"/>
    <property type="molecule type" value="Genomic_DNA"/>
</dbReference>
<organism evidence="2 3">
    <name type="scientific">Candidatus Falkowbacteria bacterium HGW-Falkowbacteria-2</name>
    <dbReference type="NCBI Taxonomy" id="2013769"/>
    <lineage>
        <taxon>Bacteria</taxon>
        <taxon>Candidatus Falkowiibacteriota</taxon>
    </lineage>
</organism>
<proteinExistence type="predicted"/>
<dbReference type="PANTHER" id="PTHR48090:SF7">
    <property type="entry name" value="RFBJ PROTEIN"/>
    <property type="match status" value="1"/>
</dbReference>
<dbReference type="Proteomes" id="UP000233325">
    <property type="component" value="Unassembled WGS sequence"/>
</dbReference>
<name>A0A2N2E030_9BACT</name>
<gene>
    <name evidence="2" type="ORF">CVU83_02205</name>
</gene>
<evidence type="ECO:0000259" key="1">
    <source>
        <dbReference type="Pfam" id="PF00535"/>
    </source>
</evidence>
<dbReference type="SUPFAM" id="SSF53448">
    <property type="entry name" value="Nucleotide-diphospho-sugar transferases"/>
    <property type="match status" value="1"/>
</dbReference>
<sequence length="237" mass="27140">MYAGKKIIVVLPAYNAASTLERTVADLPEITDEIILVDDKSHDETVAVAKRLGLTVFEHEQNKGYGGNQKTCYRLALEHGADIVVMVHPDYQYDPRLVSYFASFIADDHFDVMLGSRIRTRQEALRGGMPRYKYYSNRFLTLIENLATGRNLSEWHTGMRAYSRVVLESLDINKMSDDFVFDSQALLQICARKWRIGEIPVPVRYFPEASSINWKRSLRYGFSTLGLALAYFFGHRP</sequence>
<evidence type="ECO:0000313" key="2">
    <source>
        <dbReference type="EMBL" id="PKM88069.1"/>
    </source>
</evidence>
<dbReference type="CDD" id="cd04179">
    <property type="entry name" value="DPM_DPG-synthase_like"/>
    <property type="match status" value="1"/>
</dbReference>
<accession>A0A2N2E030</accession>
<dbReference type="InterPro" id="IPR001173">
    <property type="entry name" value="Glyco_trans_2-like"/>
</dbReference>
<dbReference type="Pfam" id="PF00535">
    <property type="entry name" value="Glycos_transf_2"/>
    <property type="match status" value="1"/>
</dbReference>
<reference evidence="2 3" key="1">
    <citation type="journal article" date="2017" name="ISME J.">
        <title>Potential for microbial H2 and metal transformations associated with novel bacteria and archaea in deep terrestrial subsurface sediments.</title>
        <authorList>
            <person name="Hernsdorf A.W."/>
            <person name="Amano Y."/>
            <person name="Miyakawa K."/>
            <person name="Ise K."/>
            <person name="Suzuki Y."/>
            <person name="Anantharaman K."/>
            <person name="Probst A."/>
            <person name="Burstein D."/>
            <person name="Thomas B.C."/>
            <person name="Banfield J.F."/>
        </authorList>
    </citation>
    <scope>NUCLEOTIDE SEQUENCE [LARGE SCALE GENOMIC DNA]</scope>
    <source>
        <strain evidence="2">HGW-Falkowbacteria-2</strain>
    </source>
</reference>
<dbReference type="PANTHER" id="PTHR48090">
    <property type="entry name" value="UNDECAPRENYL-PHOSPHATE 4-DEOXY-4-FORMAMIDO-L-ARABINOSE TRANSFERASE-RELATED"/>
    <property type="match status" value="1"/>
</dbReference>
<protein>
    <submittedName>
        <fullName evidence="2">Glycosyl transferase family 2</fullName>
    </submittedName>
</protein>
<comment type="caution">
    <text evidence="2">The sequence shown here is derived from an EMBL/GenBank/DDBJ whole genome shotgun (WGS) entry which is preliminary data.</text>
</comment>
<dbReference type="InterPro" id="IPR050256">
    <property type="entry name" value="Glycosyltransferase_2"/>
</dbReference>
<dbReference type="InterPro" id="IPR029044">
    <property type="entry name" value="Nucleotide-diphossugar_trans"/>
</dbReference>
<dbReference type="AlphaFoldDB" id="A0A2N2E030"/>
<keyword evidence="2" id="KW-0808">Transferase</keyword>
<dbReference type="Gene3D" id="3.90.550.10">
    <property type="entry name" value="Spore Coat Polysaccharide Biosynthesis Protein SpsA, Chain A"/>
    <property type="match status" value="1"/>
</dbReference>
<feature type="domain" description="Glycosyltransferase 2-like" evidence="1">
    <location>
        <begin position="9"/>
        <end position="169"/>
    </location>
</feature>
<evidence type="ECO:0000313" key="3">
    <source>
        <dbReference type="Proteomes" id="UP000233325"/>
    </source>
</evidence>